<reference evidence="1" key="1">
    <citation type="journal article" date="2020" name="Phytopathology">
        <title>Genome sequence of the chestnut blight fungus Cryphonectria parasitica EP155: A fundamental resource for an archetypical invasive plant pathogen.</title>
        <authorList>
            <person name="Crouch J.A."/>
            <person name="Dawe A."/>
            <person name="Aerts A."/>
            <person name="Barry K."/>
            <person name="Churchill A.C.L."/>
            <person name="Grimwood J."/>
            <person name="Hillman B."/>
            <person name="Milgroom M.G."/>
            <person name="Pangilinan J."/>
            <person name="Smith M."/>
            <person name="Salamov A."/>
            <person name="Schmutz J."/>
            <person name="Yadav J."/>
            <person name="Grigoriev I.V."/>
            <person name="Nuss D."/>
        </authorList>
    </citation>
    <scope>NUCLEOTIDE SEQUENCE</scope>
    <source>
        <strain evidence="1">EP155</strain>
    </source>
</reference>
<organism evidence="1 2">
    <name type="scientific">Cryphonectria parasitica (strain ATCC 38755 / EP155)</name>
    <dbReference type="NCBI Taxonomy" id="660469"/>
    <lineage>
        <taxon>Eukaryota</taxon>
        <taxon>Fungi</taxon>
        <taxon>Dikarya</taxon>
        <taxon>Ascomycota</taxon>
        <taxon>Pezizomycotina</taxon>
        <taxon>Sordariomycetes</taxon>
        <taxon>Sordariomycetidae</taxon>
        <taxon>Diaporthales</taxon>
        <taxon>Cryphonectriaceae</taxon>
        <taxon>Cryphonectria-Endothia species complex</taxon>
        <taxon>Cryphonectria</taxon>
    </lineage>
</organism>
<keyword evidence="2" id="KW-1185">Reference proteome</keyword>
<gene>
    <name evidence="1" type="ORF">M406DRAFT_354316</name>
</gene>
<evidence type="ECO:0000313" key="1">
    <source>
        <dbReference type="EMBL" id="KAF3770181.1"/>
    </source>
</evidence>
<evidence type="ECO:0000313" key="2">
    <source>
        <dbReference type="Proteomes" id="UP000803844"/>
    </source>
</evidence>
<protein>
    <submittedName>
        <fullName evidence="1">Uncharacterized protein</fullName>
    </submittedName>
</protein>
<dbReference type="GeneID" id="63840016"/>
<dbReference type="RefSeq" id="XP_040781142.1">
    <property type="nucleotide sequence ID" value="XM_040922887.1"/>
</dbReference>
<dbReference type="AlphaFoldDB" id="A0A9P5CU70"/>
<name>A0A9P5CU70_CRYP1</name>
<dbReference type="Proteomes" id="UP000803844">
    <property type="component" value="Unassembled WGS sequence"/>
</dbReference>
<comment type="caution">
    <text evidence="1">The sequence shown here is derived from an EMBL/GenBank/DDBJ whole genome shotgun (WGS) entry which is preliminary data.</text>
</comment>
<proteinExistence type="predicted"/>
<sequence length="187" mass="21727">MVKEKKSRSHVGYTTGRPFEEGVDNEHDCYHDFYGRKRVCDKMIWMIDKGETITAETNKRRSIYWTSEEGDDRTYTLELYESTADSEPEFQTHKSVIQVGTVISDLSNVDYNVFENKIGKNGKRTYKVDFELMTIVEDQLGYMHFRVVVQGKVVGQARLSIEKESEKQDQLSDFLTNLSLQQNGSRK</sequence>
<dbReference type="EMBL" id="MU032344">
    <property type="protein sequence ID" value="KAF3770181.1"/>
    <property type="molecule type" value="Genomic_DNA"/>
</dbReference>
<accession>A0A9P5CU70</accession>